<organism evidence="3 4">
    <name type="scientific">Tuber borchii</name>
    <name type="common">White truffle</name>
    <dbReference type="NCBI Taxonomy" id="42251"/>
    <lineage>
        <taxon>Eukaryota</taxon>
        <taxon>Fungi</taxon>
        <taxon>Dikarya</taxon>
        <taxon>Ascomycota</taxon>
        <taxon>Pezizomycotina</taxon>
        <taxon>Pezizomycetes</taxon>
        <taxon>Pezizales</taxon>
        <taxon>Tuberaceae</taxon>
        <taxon>Tuber</taxon>
    </lineage>
</organism>
<sequence>MSSAGGSPVGARPAHGLSKRRTHLHGPPPSFHRYGGWATFKGSHNSPKPNVGGAGAGAGFSRDSYTGDVPHFNFDLKYRQHRAQEQRWESRYKAPRVVDHEKGIIMPLVGVTMILLVAVSLGSYGQSKQDRK</sequence>
<feature type="transmembrane region" description="Helical" evidence="2">
    <location>
        <begin position="104"/>
        <end position="124"/>
    </location>
</feature>
<keyword evidence="4" id="KW-1185">Reference proteome</keyword>
<evidence type="ECO:0000256" key="1">
    <source>
        <dbReference type="SAM" id="MobiDB-lite"/>
    </source>
</evidence>
<keyword evidence="2" id="KW-0812">Transmembrane</keyword>
<keyword evidence="2" id="KW-1133">Transmembrane helix</keyword>
<reference evidence="3 4" key="1">
    <citation type="submission" date="2017-04" db="EMBL/GenBank/DDBJ databases">
        <title>Draft genome sequence of Tuber borchii Vittad., a whitish edible truffle.</title>
        <authorList>
            <consortium name="DOE Joint Genome Institute"/>
            <person name="Murat C."/>
            <person name="Kuo A."/>
            <person name="Barry K.W."/>
            <person name="Clum A."/>
            <person name="Dockter R.B."/>
            <person name="Fauchery L."/>
            <person name="Iotti M."/>
            <person name="Kohler A."/>
            <person name="Labutti K."/>
            <person name="Lindquist E.A."/>
            <person name="Lipzen A."/>
            <person name="Ohm R.A."/>
            <person name="Wang M."/>
            <person name="Grigoriev I.V."/>
            <person name="Zambonelli A."/>
            <person name="Martin F.M."/>
        </authorList>
    </citation>
    <scope>NUCLEOTIDE SEQUENCE [LARGE SCALE GENOMIC DNA]</scope>
    <source>
        <strain evidence="3 4">Tbo3840</strain>
    </source>
</reference>
<feature type="region of interest" description="Disordered" evidence="1">
    <location>
        <begin position="1"/>
        <end position="56"/>
    </location>
</feature>
<dbReference type="STRING" id="42251.A0A2T6ZJP3"/>
<dbReference type="OrthoDB" id="10250354at2759"/>
<accession>A0A2T6ZJP3</accession>
<evidence type="ECO:0000256" key="2">
    <source>
        <dbReference type="SAM" id="Phobius"/>
    </source>
</evidence>
<dbReference type="AlphaFoldDB" id="A0A2T6ZJP3"/>
<comment type="caution">
    <text evidence="3">The sequence shown here is derived from an EMBL/GenBank/DDBJ whole genome shotgun (WGS) entry which is preliminary data.</text>
</comment>
<dbReference type="EMBL" id="NESQ01000218">
    <property type="protein sequence ID" value="PUU75705.1"/>
    <property type="molecule type" value="Genomic_DNA"/>
</dbReference>
<name>A0A2T6ZJP3_TUBBO</name>
<dbReference type="Proteomes" id="UP000244722">
    <property type="component" value="Unassembled WGS sequence"/>
</dbReference>
<evidence type="ECO:0000313" key="4">
    <source>
        <dbReference type="Proteomes" id="UP000244722"/>
    </source>
</evidence>
<proteinExistence type="predicted"/>
<protein>
    <submittedName>
        <fullName evidence="3">Uncharacterized protein</fullName>
    </submittedName>
</protein>
<gene>
    <name evidence="3" type="ORF">B9Z19DRAFT_1089826</name>
</gene>
<keyword evidence="2" id="KW-0472">Membrane</keyword>
<evidence type="ECO:0000313" key="3">
    <source>
        <dbReference type="EMBL" id="PUU75705.1"/>
    </source>
</evidence>